<keyword evidence="1" id="KW-0812">Transmembrane</keyword>
<feature type="transmembrane region" description="Helical" evidence="1">
    <location>
        <begin position="6"/>
        <end position="23"/>
    </location>
</feature>
<keyword evidence="1" id="KW-1133">Transmembrane helix</keyword>
<feature type="transmembrane region" description="Helical" evidence="1">
    <location>
        <begin position="30"/>
        <end position="49"/>
    </location>
</feature>
<sequence>MDAYILLGIIGGVSSIVSLLLAAPNMKSRIFHGVYGFLLTVLVGSAFIFNQTTQEQLNTANLELQHLHSIKNGASQLAESYSFTSDVGKNRGFIISSFIFLEKNQSEFPKAFQIAEKLVINGLNITSSSGEIGSGGSYDERKRMEDGAETMRALLRGLATGSNT</sequence>
<name>A0A0F9T8A1_9ZZZZ</name>
<dbReference type="AlphaFoldDB" id="A0A0F9T8A1"/>
<proteinExistence type="predicted"/>
<keyword evidence="1" id="KW-0472">Membrane</keyword>
<comment type="caution">
    <text evidence="2">The sequence shown here is derived from an EMBL/GenBank/DDBJ whole genome shotgun (WGS) entry which is preliminary data.</text>
</comment>
<organism evidence="2">
    <name type="scientific">marine sediment metagenome</name>
    <dbReference type="NCBI Taxonomy" id="412755"/>
    <lineage>
        <taxon>unclassified sequences</taxon>
        <taxon>metagenomes</taxon>
        <taxon>ecological metagenomes</taxon>
    </lineage>
</organism>
<dbReference type="EMBL" id="LAZR01001875">
    <property type="protein sequence ID" value="KKN37723.1"/>
    <property type="molecule type" value="Genomic_DNA"/>
</dbReference>
<accession>A0A0F9T8A1</accession>
<protein>
    <submittedName>
        <fullName evidence="2">Uncharacterized protein</fullName>
    </submittedName>
</protein>
<evidence type="ECO:0000256" key="1">
    <source>
        <dbReference type="SAM" id="Phobius"/>
    </source>
</evidence>
<evidence type="ECO:0000313" key="2">
    <source>
        <dbReference type="EMBL" id="KKN37723.1"/>
    </source>
</evidence>
<gene>
    <name evidence="2" type="ORF">LCGC14_0760680</name>
</gene>
<reference evidence="2" key="1">
    <citation type="journal article" date="2015" name="Nature">
        <title>Complex archaea that bridge the gap between prokaryotes and eukaryotes.</title>
        <authorList>
            <person name="Spang A."/>
            <person name="Saw J.H."/>
            <person name="Jorgensen S.L."/>
            <person name="Zaremba-Niedzwiedzka K."/>
            <person name="Martijn J."/>
            <person name="Lind A.E."/>
            <person name="van Eijk R."/>
            <person name="Schleper C."/>
            <person name="Guy L."/>
            <person name="Ettema T.J."/>
        </authorList>
    </citation>
    <scope>NUCLEOTIDE SEQUENCE</scope>
</reference>